<dbReference type="InterPro" id="IPR017439">
    <property type="entry name" value="Amidohydrolase"/>
</dbReference>
<dbReference type="Pfam" id="PF01546">
    <property type="entry name" value="Peptidase_M20"/>
    <property type="match status" value="1"/>
</dbReference>
<dbReference type="Gene3D" id="3.40.630.10">
    <property type="entry name" value="Zn peptidases"/>
    <property type="match status" value="1"/>
</dbReference>
<proteinExistence type="predicted"/>
<name>A0A9D2JY99_9LACT</name>
<dbReference type="InterPro" id="IPR002933">
    <property type="entry name" value="Peptidase_M20"/>
</dbReference>
<comment type="caution">
    <text evidence="1">The sequence shown here is derived from an EMBL/GenBank/DDBJ whole genome shotgun (WGS) entry which is preliminary data.</text>
</comment>
<dbReference type="EMBL" id="DXAZ01000017">
    <property type="protein sequence ID" value="HIZ70404.1"/>
    <property type="molecule type" value="Genomic_DNA"/>
</dbReference>
<sequence length="113" mass="12597">QVADSHRCTIEFENYDAAAPLINDKEPAKRAAELAAEMVGEENVITDLPKSMGADDFADFLAAAPGVYARVGTRNPENKDTWYGHHHEKFDIDERGLAYATEIHVRYALDFLS</sequence>
<protein>
    <submittedName>
        <fullName evidence="1">M20/M25/M40 family metallo-hydrolase</fullName>
    </submittedName>
</protein>
<gene>
    <name evidence="1" type="ORF">H9808_01290</name>
</gene>
<accession>A0A9D2JY99</accession>
<dbReference type="PANTHER" id="PTHR11014">
    <property type="entry name" value="PEPTIDASE M20 FAMILY MEMBER"/>
    <property type="match status" value="1"/>
</dbReference>
<reference evidence="1" key="1">
    <citation type="journal article" date="2021" name="PeerJ">
        <title>Extensive microbial diversity within the chicken gut microbiome revealed by metagenomics and culture.</title>
        <authorList>
            <person name="Gilroy R."/>
            <person name="Ravi A."/>
            <person name="Getino M."/>
            <person name="Pursley I."/>
            <person name="Horton D.L."/>
            <person name="Alikhan N.F."/>
            <person name="Baker D."/>
            <person name="Gharbi K."/>
            <person name="Hall N."/>
            <person name="Watson M."/>
            <person name="Adriaenssens E.M."/>
            <person name="Foster-Nyarko E."/>
            <person name="Jarju S."/>
            <person name="Secka A."/>
            <person name="Antonio M."/>
            <person name="Oren A."/>
            <person name="Chaudhuri R.R."/>
            <person name="La Ragione R."/>
            <person name="Hildebrand F."/>
            <person name="Pallen M.J."/>
        </authorList>
    </citation>
    <scope>NUCLEOTIDE SEQUENCE</scope>
    <source>
        <strain evidence="1">CHK169-4300</strain>
    </source>
</reference>
<organism evidence="1 2">
    <name type="scientific">Candidatus Atopostipes pullistercoris</name>
    <dbReference type="NCBI Taxonomy" id="2838467"/>
    <lineage>
        <taxon>Bacteria</taxon>
        <taxon>Bacillati</taxon>
        <taxon>Bacillota</taxon>
        <taxon>Bacilli</taxon>
        <taxon>Lactobacillales</taxon>
        <taxon>Carnobacteriaceae</taxon>
        <taxon>Atopostipes</taxon>
    </lineage>
</organism>
<dbReference type="GO" id="GO:0016787">
    <property type="term" value="F:hydrolase activity"/>
    <property type="evidence" value="ECO:0007669"/>
    <property type="project" value="InterPro"/>
</dbReference>
<feature type="non-terminal residue" evidence="1">
    <location>
        <position position="1"/>
    </location>
</feature>
<evidence type="ECO:0000313" key="2">
    <source>
        <dbReference type="Proteomes" id="UP000824106"/>
    </source>
</evidence>
<reference evidence="1" key="2">
    <citation type="submission" date="2021-04" db="EMBL/GenBank/DDBJ databases">
        <authorList>
            <person name="Gilroy R."/>
        </authorList>
    </citation>
    <scope>NUCLEOTIDE SEQUENCE</scope>
    <source>
        <strain evidence="1">CHK169-4300</strain>
    </source>
</reference>
<evidence type="ECO:0000313" key="1">
    <source>
        <dbReference type="EMBL" id="HIZ70404.1"/>
    </source>
</evidence>
<dbReference type="PANTHER" id="PTHR11014:SF63">
    <property type="entry name" value="METALLOPEPTIDASE, PUTATIVE (AFU_ORTHOLOGUE AFUA_6G09600)-RELATED"/>
    <property type="match status" value="1"/>
</dbReference>
<dbReference type="SUPFAM" id="SSF53187">
    <property type="entry name" value="Zn-dependent exopeptidases"/>
    <property type="match status" value="1"/>
</dbReference>
<dbReference type="Proteomes" id="UP000824106">
    <property type="component" value="Unassembled WGS sequence"/>
</dbReference>
<dbReference type="AlphaFoldDB" id="A0A9D2JY99"/>